<organism evidence="1">
    <name type="scientific">Pararge aegeria</name>
    <name type="common">speckled wood butterfly</name>
    <dbReference type="NCBI Taxonomy" id="116150"/>
    <lineage>
        <taxon>Eukaryota</taxon>
        <taxon>Metazoa</taxon>
        <taxon>Ecdysozoa</taxon>
        <taxon>Arthropoda</taxon>
        <taxon>Hexapoda</taxon>
        <taxon>Insecta</taxon>
        <taxon>Pterygota</taxon>
        <taxon>Neoptera</taxon>
        <taxon>Endopterygota</taxon>
        <taxon>Lepidoptera</taxon>
        <taxon>Glossata</taxon>
        <taxon>Ditrysia</taxon>
        <taxon>Papilionoidea</taxon>
        <taxon>Nymphalidae</taxon>
        <taxon>Satyrinae</taxon>
        <taxon>Satyrini</taxon>
        <taxon>Parargina</taxon>
        <taxon>Pararge</taxon>
    </lineage>
</organism>
<sequence length="73" mass="8329">MDAVVGQVTGNPDIPKCCTRYKNYVQTFNAYTMLTPCICAIVIKPLPYHYKARVSYQNEKVGRSPPRCSRADW</sequence>
<dbReference type="EMBL" id="GAIX01002330">
    <property type="protein sequence ID" value="JAA90230.1"/>
    <property type="molecule type" value="Transcribed_RNA"/>
</dbReference>
<accession>S4PPN6</accession>
<evidence type="ECO:0000313" key="1">
    <source>
        <dbReference type="EMBL" id="JAA90230.1"/>
    </source>
</evidence>
<name>S4PPN6_9NEOP</name>
<proteinExistence type="predicted"/>
<reference evidence="1" key="2">
    <citation type="submission" date="2013-05" db="EMBL/GenBank/DDBJ databases">
        <authorList>
            <person name="Carter J.-M."/>
            <person name="Baker S.C."/>
            <person name="Pink R."/>
            <person name="Carter D.R.F."/>
            <person name="Collins A."/>
            <person name="Tomlin J."/>
            <person name="Gibbs M."/>
            <person name="Breuker C.J."/>
        </authorList>
    </citation>
    <scope>NUCLEOTIDE SEQUENCE</scope>
    <source>
        <tissue evidence="1">Ovary</tissue>
    </source>
</reference>
<reference evidence="1" key="1">
    <citation type="journal article" date="2013" name="BMC Genomics">
        <title>Unscrambling butterfly oogenesis.</title>
        <authorList>
            <person name="Carter J.M."/>
            <person name="Baker S.C."/>
            <person name="Pink R."/>
            <person name="Carter D.R."/>
            <person name="Collins A."/>
            <person name="Tomlin J."/>
            <person name="Gibbs M."/>
            <person name="Breuker C.J."/>
        </authorList>
    </citation>
    <scope>NUCLEOTIDE SEQUENCE</scope>
    <source>
        <tissue evidence="1">Ovary</tissue>
    </source>
</reference>
<dbReference type="AlphaFoldDB" id="S4PPN6"/>
<protein>
    <submittedName>
        <fullName evidence="1">Uncharacterized protein</fullName>
    </submittedName>
</protein>